<dbReference type="Proteomes" id="UP000077755">
    <property type="component" value="Chromosome 6"/>
</dbReference>
<protein>
    <submittedName>
        <fullName evidence="2">Uncharacterized protein</fullName>
    </submittedName>
</protein>
<reference evidence="2" key="1">
    <citation type="journal article" date="2016" name="Nat. Genet.">
        <title>A high-quality carrot genome assembly provides new insights into carotenoid accumulation and asterid genome evolution.</title>
        <authorList>
            <person name="Iorizzo M."/>
            <person name="Ellison S."/>
            <person name="Senalik D."/>
            <person name="Zeng P."/>
            <person name="Satapoomin P."/>
            <person name="Huang J."/>
            <person name="Bowman M."/>
            <person name="Iovene M."/>
            <person name="Sanseverino W."/>
            <person name="Cavagnaro P."/>
            <person name="Yildiz M."/>
            <person name="Macko-Podgorni A."/>
            <person name="Moranska E."/>
            <person name="Grzebelus E."/>
            <person name="Grzebelus D."/>
            <person name="Ashrafi H."/>
            <person name="Zheng Z."/>
            <person name="Cheng S."/>
            <person name="Spooner D."/>
            <person name="Van Deynze A."/>
            <person name="Simon P."/>
        </authorList>
    </citation>
    <scope>NUCLEOTIDE SEQUENCE</scope>
    <source>
        <tissue evidence="2">Leaf</tissue>
    </source>
</reference>
<sequence>MNRSSCRMIIFVVFIGFLFTQPEQVSGLRSRDLALRFIRHPRVLENVEVQELPEPLSVAPTPSVMFVPMQSNKRRVRRRSNPIHNKC</sequence>
<accession>A0AAF1B3Z6</accession>
<proteinExistence type="predicted"/>
<evidence type="ECO:0000256" key="1">
    <source>
        <dbReference type="SAM" id="SignalP"/>
    </source>
</evidence>
<evidence type="ECO:0000313" key="3">
    <source>
        <dbReference type="Proteomes" id="UP000077755"/>
    </source>
</evidence>
<keyword evidence="1" id="KW-0732">Signal</keyword>
<gene>
    <name evidence="2" type="ORF">DCAR_0624731</name>
</gene>
<dbReference type="AlphaFoldDB" id="A0AAF1B3Z6"/>
<feature type="signal peptide" evidence="1">
    <location>
        <begin position="1"/>
        <end position="20"/>
    </location>
</feature>
<name>A0AAF1B3Z6_DAUCS</name>
<organism evidence="2 3">
    <name type="scientific">Daucus carota subsp. sativus</name>
    <name type="common">Carrot</name>
    <dbReference type="NCBI Taxonomy" id="79200"/>
    <lineage>
        <taxon>Eukaryota</taxon>
        <taxon>Viridiplantae</taxon>
        <taxon>Streptophyta</taxon>
        <taxon>Embryophyta</taxon>
        <taxon>Tracheophyta</taxon>
        <taxon>Spermatophyta</taxon>
        <taxon>Magnoliopsida</taxon>
        <taxon>eudicotyledons</taxon>
        <taxon>Gunneridae</taxon>
        <taxon>Pentapetalae</taxon>
        <taxon>asterids</taxon>
        <taxon>campanulids</taxon>
        <taxon>Apiales</taxon>
        <taxon>Apiaceae</taxon>
        <taxon>Apioideae</taxon>
        <taxon>Scandiceae</taxon>
        <taxon>Daucinae</taxon>
        <taxon>Daucus</taxon>
        <taxon>Daucus sect. Daucus</taxon>
    </lineage>
</organism>
<dbReference type="InterPro" id="IPR038821">
    <property type="entry name" value="CLE45-like"/>
</dbReference>
<reference evidence="2" key="2">
    <citation type="submission" date="2022-03" db="EMBL/GenBank/DDBJ databases">
        <title>Draft title - Genomic analysis of global carrot germplasm unveils the trajectory of domestication and the origin of high carotenoid orange carrot.</title>
        <authorList>
            <person name="Iorizzo M."/>
            <person name="Ellison S."/>
            <person name="Senalik D."/>
            <person name="Macko-Podgorni A."/>
            <person name="Grzebelus D."/>
            <person name="Bostan H."/>
            <person name="Rolling W."/>
            <person name="Curaba J."/>
            <person name="Simon P."/>
        </authorList>
    </citation>
    <scope>NUCLEOTIDE SEQUENCE</scope>
    <source>
        <tissue evidence="2">Leaf</tissue>
    </source>
</reference>
<feature type="chain" id="PRO_5042149122" evidence="1">
    <location>
        <begin position="21"/>
        <end position="87"/>
    </location>
</feature>
<dbReference type="EMBL" id="CP093348">
    <property type="protein sequence ID" value="WOH05315.1"/>
    <property type="molecule type" value="Genomic_DNA"/>
</dbReference>
<evidence type="ECO:0000313" key="2">
    <source>
        <dbReference type="EMBL" id="WOH05315.1"/>
    </source>
</evidence>
<dbReference type="PANTHER" id="PTHR36726:SF5">
    <property type="entry name" value="CLAVATA3_ESR (CLE) GENE FAMILY MEMBER MTCLE11"/>
    <property type="match status" value="1"/>
</dbReference>
<dbReference type="PANTHER" id="PTHR36726">
    <property type="entry name" value="CLAVATA3/ESR (CLE)-RELATED PROTEIN 45"/>
    <property type="match status" value="1"/>
</dbReference>
<keyword evidence="3" id="KW-1185">Reference proteome</keyword>